<evidence type="ECO:0000313" key="4">
    <source>
        <dbReference type="Proteomes" id="UP001355207"/>
    </source>
</evidence>
<feature type="region of interest" description="Disordered" evidence="1">
    <location>
        <begin position="1"/>
        <end position="69"/>
    </location>
</feature>
<feature type="compositionally biased region" description="Basic and acidic residues" evidence="1">
    <location>
        <begin position="401"/>
        <end position="428"/>
    </location>
</feature>
<feature type="compositionally biased region" description="Acidic residues" evidence="1">
    <location>
        <begin position="176"/>
        <end position="198"/>
    </location>
</feature>
<dbReference type="Gene3D" id="1.20.930.10">
    <property type="entry name" value="Conserved domain common to transcription factors TFIIS, elongin A, CRSP70"/>
    <property type="match status" value="1"/>
</dbReference>
<feature type="compositionally biased region" description="Basic residues" evidence="1">
    <location>
        <begin position="213"/>
        <end position="222"/>
    </location>
</feature>
<dbReference type="EMBL" id="CP144106">
    <property type="protein sequence ID" value="WWC91713.1"/>
    <property type="molecule type" value="Genomic_DNA"/>
</dbReference>
<organism evidence="3 4">
    <name type="scientific">Kwoniella dendrophila CBS 6074</name>
    <dbReference type="NCBI Taxonomy" id="1295534"/>
    <lineage>
        <taxon>Eukaryota</taxon>
        <taxon>Fungi</taxon>
        <taxon>Dikarya</taxon>
        <taxon>Basidiomycota</taxon>
        <taxon>Agaricomycotina</taxon>
        <taxon>Tremellomycetes</taxon>
        <taxon>Tremellales</taxon>
        <taxon>Cryptococcaceae</taxon>
        <taxon>Kwoniella</taxon>
    </lineage>
</organism>
<dbReference type="InterPro" id="IPR017923">
    <property type="entry name" value="TFIIS_N"/>
</dbReference>
<dbReference type="CDD" id="cd05840">
    <property type="entry name" value="PWWP_ScIOC4-like"/>
    <property type="match status" value="1"/>
</dbReference>
<evidence type="ECO:0000313" key="3">
    <source>
        <dbReference type="EMBL" id="WWC91713.1"/>
    </source>
</evidence>
<feature type="compositionally biased region" description="Low complexity" evidence="1">
    <location>
        <begin position="245"/>
        <end position="257"/>
    </location>
</feature>
<feature type="region of interest" description="Disordered" evidence="1">
    <location>
        <begin position="372"/>
        <end position="428"/>
    </location>
</feature>
<evidence type="ECO:0000259" key="2">
    <source>
        <dbReference type="PROSITE" id="PS50812"/>
    </source>
</evidence>
<dbReference type="Pfam" id="PF08711">
    <property type="entry name" value="Med26"/>
    <property type="match status" value="1"/>
</dbReference>
<protein>
    <recommendedName>
        <fullName evidence="2">PWWP domain-containing protein</fullName>
    </recommendedName>
</protein>
<evidence type="ECO:0000256" key="1">
    <source>
        <dbReference type="SAM" id="MobiDB-lite"/>
    </source>
</evidence>
<dbReference type="AlphaFoldDB" id="A0AAX4K3P9"/>
<dbReference type="InterPro" id="IPR000313">
    <property type="entry name" value="PWWP_dom"/>
</dbReference>
<feature type="compositionally biased region" description="Polar residues" evidence="1">
    <location>
        <begin position="372"/>
        <end position="381"/>
    </location>
</feature>
<dbReference type="PROSITE" id="PS50812">
    <property type="entry name" value="PWWP"/>
    <property type="match status" value="1"/>
</dbReference>
<feature type="compositionally biased region" description="Basic and acidic residues" evidence="1">
    <location>
        <begin position="382"/>
        <end position="394"/>
    </location>
</feature>
<name>A0AAX4K3P9_9TREE</name>
<reference evidence="3 4" key="1">
    <citation type="submission" date="2024-01" db="EMBL/GenBank/DDBJ databases">
        <title>Comparative genomics of Cryptococcus and Kwoniella reveals pathogenesis evolution and contrasting modes of karyotype evolution via chromosome fusion or intercentromeric recombination.</title>
        <authorList>
            <person name="Coelho M.A."/>
            <person name="David-Palma M."/>
            <person name="Shea T."/>
            <person name="Bowers K."/>
            <person name="McGinley-Smith S."/>
            <person name="Mohammad A.W."/>
            <person name="Gnirke A."/>
            <person name="Yurkov A.M."/>
            <person name="Nowrousian M."/>
            <person name="Sun S."/>
            <person name="Cuomo C.A."/>
            <person name="Heitman J."/>
        </authorList>
    </citation>
    <scope>NUCLEOTIDE SEQUENCE [LARGE SCALE GENOMIC DNA]</scope>
    <source>
        <strain evidence="3 4">CBS 6074</strain>
    </source>
</reference>
<feature type="region of interest" description="Disordered" evidence="1">
    <location>
        <begin position="140"/>
        <end position="276"/>
    </location>
</feature>
<dbReference type="Pfam" id="PF00855">
    <property type="entry name" value="PWWP"/>
    <property type="match status" value="1"/>
</dbReference>
<gene>
    <name evidence="3" type="ORF">L201_006659</name>
</gene>
<dbReference type="Gene3D" id="2.30.30.140">
    <property type="match status" value="1"/>
</dbReference>
<feature type="domain" description="PWWP" evidence="2">
    <location>
        <begin position="70"/>
        <end position="134"/>
    </location>
</feature>
<dbReference type="Proteomes" id="UP001355207">
    <property type="component" value="Chromosome 9"/>
</dbReference>
<dbReference type="InterPro" id="IPR035503">
    <property type="entry name" value="IOC4-like_PWWP"/>
</dbReference>
<feature type="compositionally biased region" description="Low complexity" evidence="1">
    <location>
        <begin position="43"/>
        <end position="61"/>
    </location>
</feature>
<dbReference type="GeneID" id="91097328"/>
<dbReference type="SMART" id="SM00293">
    <property type="entry name" value="PWWP"/>
    <property type="match status" value="1"/>
</dbReference>
<feature type="compositionally biased region" description="Low complexity" evidence="1">
    <location>
        <begin position="20"/>
        <end position="32"/>
    </location>
</feature>
<keyword evidence="4" id="KW-1185">Reference proteome</keyword>
<dbReference type="InterPro" id="IPR035441">
    <property type="entry name" value="TFIIS/LEDGF_dom_sf"/>
</dbReference>
<sequence>MSAEEATSPVDASTSAAEVPASTEKPKSASPSKKPPSSKPRGRPSTGGAAGASKKASAPPTNDDKSTFDNGDIVLARLRGYPPWPARIVDPDTLPRNVLKQRPGKNPSIYCCQFFPVGDFSWLQSKEIKPLTSSEISSYLNESHRKGSGALKSAYETAKDPREWDRKQANIQQAQEDAENEVDVDELEDEEDEEDEENNTGGKRKRAAPEKKKAGKKAKTTKSKAEVEDEDEAPKSKAKAKPAAKAKASTAKGGKPPVSKPENQEPADDDPLASNPECIKVKDWRHKLQRAFLSKSLPSAEEMPTYDDMFKTIENHDGITIEALTYSKIGKVMKKIMTLTEIPRNEEFKITDRAAKLMHQWTDFIAVHENKANGNGEASTSGEKKEEIVDTKAPEEEEKKDEEKPVEEEKVEEKEEETKDGEKIEVDA</sequence>
<proteinExistence type="predicted"/>
<dbReference type="RefSeq" id="XP_066078475.1">
    <property type="nucleotide sequence ID" value="XM_066222378.1"/>
</dbReference>
<dbReference type="SUPFAM" id="SSF63748">
    <property type="entry name" value="Tudor/PWWP/MBT"/>
    <property type="match status" value="1"/>
</dbReference>
<feature type="compositionally biased region" description="Basic and acidic residues" evidence="1">
    <location>
        <begin position="157"/>
        <end position="168"/>
    </location>
</feature>
<accession>A0AAX4K3P9</accession>